<dbReference type="EMBL" id="BGPR01001714">
    <property type="protein sequence ID" value="GBM60139.1"/>
    <property type="molecule type" value="Genomic_DNA"/>
</dbReference>
<dbReference type="Proteomes" id="UP000499080">
    <property type="component" value="Unassembled WGS sequence"/>
</dbReference>
<comment type="caution">
    <text evidence="1">The sequence shown here is derived from an EMBL/GenBank/DDBJ whole genome shotgun (WGS) entry which is preliminary data.</text>
</comment>
<name>A0A4Y2H4P3_ARAVE</name>
<dbReference type="GO" id="GO:0016491">
    <property type="term" value="F:oxidoreductase activity"/>
    <property type="evidence" value="ECO:0007669"/>
    <property type="project" value="TreeGrafter"/>
</dbReference>
<dbReference type="InterPro" id="IPR002347">
    <property type="entry name" value="SDR_fam"/>
</dbReference>
<organism evidence="1 2">
    <name type="scientific">Araneus ventricosus</name>
    <name type="common">Orbweaver spider</name>
    <name type="synonym">Epeira ventricosa</name>
    <dbReference type="NCBI Taxonomy" id="182803"/>
    <lineage>
        <taxon>Eukaryota</taxon>
        <taxon>Metazoa</taxon>
        <taxon>Ecdysozoa</taxon>
        <taxon>Arthropoda</taxon>
        <taxon>Chelicerata</taxon>
        <taxon>Arachnida</taxon>
        <taxon>Araneae</taxon>
        <taxon>Araneomorphae</taxon>
        <taxon>Entelegynae</taxon>
        <taxon>Araneoidea</taxon>
        <taxon>Araneidae</taxon>
        <taxon>Araneus</taxon>
    </lineage>
</organism>
<proteinExistence type="predicted"/>
<evidence type="ECO:0008006" key="3">
    <source>
        <dbReference type="Google" id="ProtNLM"/>
    </source>
</evidence>
<dbReference type="Pfam" id="PF00106">
    <property type="entry name" value="adh_short"/>
    <property type="match status" value="1"/>
</dbReference>
<dbReference type="OrthoDB" id="6436309at2759"/>
<keyword evidence="2" id="KW-1185">Reference proteome</keyword>
<evidence type="ECO:0000313" key="2">
    <source>
        <dbReference type="Proteomes" id="UP000499080"/>
    </source>
</evidence>
<dbReference type="Gene3D" id="3.40.50.720">
    <property type="entry name" value="NAD(P)-binding Rossmann-like Domain"/>
    <property type="match status" value="1"/>
</dbReference>
<accession>A0A4Y2H4P3</accession>
<sequence>MWPAVVWIWPTRENGKEPNVWPSPKARGLCMANQGLLLHNFSGGGERRLAFPMIVPYSMSKFACVVFSESLRFELDLWGVRVISIEPEFFETDTPTERGISDRVDAMLTTIDEDVREDFDEFLKAFKHMISTIFPPSPNMQKLIETIECAVTLEHHDVVYKVCRNFGLRVSWTVWDVLPEDFKVFILQIIFYLFGLSKLGQWKKSL</sequence>
<evidence type="ECO:0000313" key="1">
    <source>
        <dbReference type="EMBL" id="GBM60139.1"/>
    </source>
</evidence>
<dbReference type="GO" id="GO:0008202">
    <property type="term" value="P:steroid metabolic process"/>
    <property type="evidence" value="ECO:0007669"/>
    <property type="project" value="TreeGrafter"/>
</dbReference>
<dbReference type="SUPFAM" id="SSF51735">
    <property type="entry name" value="NAD(P)-binding Rossmann-fold domains"/>
    <property type="match status" value="1"/>
</dbReference>
<dbReference type="PANTHER" id="PTHR43313">
    <property type="entry name" value="SHORT-CHAIN DEHYDROGENASE/REDUCTASE FAMILY 9C"/>
    <property type="match status" value="1"/>
</dbReference>
<dbReference type="InterPro" id="IPR036291">
    <property type="entry name" value="NAD(P)-bd_dom_sf"/>
</dbReference>
<reference evidence="1 2" key="1">
    <citation type="journal article" date="2019" name="Sci. Rep.">
        <title>Orb-weaving spider Araneus ventricosus genome elucidates the spidroin gene catalogue.</title>
        <authorList>
            <person name="Kono N."/>
            <person name="Nakamura H."/>
            <person name="Ohtoshi R."/>
            <person name="Moran D.A.P."/>
            <person name="Shinohara A."/>
            <person name="Yoshida Y."/>
            <person name="Fujiwara M."/>
            <person name="Mori M."/>
            <person name="Tomita M."/>
            <person name="Arakawa K."/>
        </authorList>
    </citation>
    <scope>NUCLEOTIDE SEQUENCE [LARGE SCALE GENOMIC DNA]</scope>
</reference>
<dbReference type="PANTHER" id="PTHR43313:SF1">
    <property type="entry name" value="3BETA-HYDROXYSTEROID DEHYDROGENASE DHS-16"/>
    <property type="match status" value="1"/>
</dbReference>
<gene>
    <name evidence="1" type="ORF">AVEN_38471_1</name>
</gene>
<dbReference type="AlphaFoldDB" id="A0A4Y2H4P3"/>
<protein>
    <recommendedName>
        <fullName evidence="3">Estradiol 17-beta-dehydrogenase 2</fullName>
    </recommendedName>
</protein>